<keyword evidence="2" id="KW-1185">Reference proteome</keyword>
<dbReference type="EMBL" id="JAVAMQ010000012">
    <property type="protein sequence ID" value="MDP5308159.1"/>
    <property type="molecule type" value="Genomic_DNA"/>
</dbReference>
<evidence type="ECO:0000313" key="2">
    <source>
        <dbReference type="Proteomes" id="UP001224997"/>
    </source>
</evidence>
<feature type="non-terminal residue" evidence="1">
    <location>
        <position position="106"/>
    </location>
</feature>
<accession>A0ABT9JEH7</accession>
<proteinExistence type="predicted"/>
<name>A0ABT9JEH7_9RHOB</name>
<organism evidence="1 2">
    <name type="scientific">Paracoccus spongiarum</name>
    <dbReference type="NCBI Taxonomy" id="3064387"/>
    <lineage>
        <taxon>Bacteria</taxon>
        <taxon>Pseudomonadati</taxon>
        <taxon>Pseudomonadota</taxon>
        <taxon>Alphaproteobacteria</taxon>
        <taxon>Rhodobacterales</taxon>
        <taxon>Paracoccaceae</taxon>
        <taxon>Paracoccus</taxon>
    </lineage>
</organism>
<protein>
    <submittedName>
        <fullName evidence="1">Uncharacterized protein</fullName>
    </submittedName>
</protein>
<comment type="caution">
    <text evidence="1">The sequence shown here is derived from an EMBL/GenBank/DDBJ whole genome shotgun (WGS) entry which is preliminary data.</text>
</comment>
<dbReference type="RefSeq" id="WP_305964003.1">
    <property type="nucleotide sequence ID" value="NZ_JAVAMQ010000012.1"/>
</dbReference>
<evidence type="ECO:0000313" key="1">
    <source>
        <dbReference type="EMBL" id="MDP5308159.1"/>
    </source>
</evidence>
<dbReference type="Proteomes" id="UP001224997">
    <property type="component" value="Unassembled WGS sequence"/>
</dbReference>
<reference evidence="1 2" key="1">
    <citation type="submission" date="2023-08" db="EMBL/GenBank/DDBJ databases">
        <authorList>
            <person name="Park J.-S."/>
        </authorList>
    </citation>
    <scope>NUCLEOTIDE SEQUENCE [LARGE SCALE GENOMIC DNA]</scope>
    <source>
        <strain evidence="1 2">2205BS29-5</strain>
    </source>
</reference>
<gene>
    <name evidence="1" type="ORF">Q5Y72_13795</name>
</gene>
<sequence length="106" mass="11821">MSAAHSMPSPNAVSFDALLDLFEAYVATVGVPLQDAVNLIRDELDYHQGEIFLKILTPVHDAEQMAQQLRVIRARRQASGVVRLELSRSDARITRTHARDLQELVG</sequence>